<dbReference type="SMART" id="SM00044">
    <property type="entry name" value="CYCc"/>
    <property type="match status" value="1"/>
</dbReference>
<feature type="region of interest" description="Disordered" evidence="2">
    <location>
        <begin position="98"/>
        <end position="119"/>
    </location>
</feature>
<feature type="compositionally biased region" description="Low complexity" evidence="2">
    <location>
        <begin position="28"/>
        <end position="48"/>
    </location>
</feature>
<dbReference type="SUPFAM" id="SSF55073">
    <property type="entry name" value="Nucleotide cyclase"/>
    <property type="match status" value="1"/>
</dbReference>
<gene>
    <name evidence="4" type="ordered locus">Caci_0817</name>
</gene>
<dbReference type="eggNOG" id="COG2114">
    <property type="taxonomic scope" value="Bacteria"/>
</dbReference>
<evidence type="ECO:0000313" key="4">
    <source>
        <dbReference type="EMBL" id="ACU69752.1"/>
    </source>
</evidence>
<dbReference type="GO" id="GO:0004016">
    <property type="term" value="F:adenylate cyclase activity"/>
    <property type="evidence" value="ECO:0007669"/>
    <property type="project" value="UniProtKB-ARBA"/>
</dbReference>
<dbReference type="EMBL" id="CP001700">
    <property type="protein sequence ID" value="ACU69752.1"/>
    <property type="molecule type" value="Genomic_DNA"/>
</dbReference>
<evidence type="ECO:0000256" key="1">
    <source>
        <dbReference type="ARBA" id="ARBA00005381"/>
    </source>
</evidence>
<evidence type="ECO:0000313" key="5">
    <source>
        <dbReference type="Proteomes" id="UP000000851"/>
    </source>
</evidence>
<feature type="compositionally biased region" description="Basic residues" evidence="2">
    <location>
        <begin position="109"/>
        <end position="118"/>
    </location>
</feature>
<organism evidence="4 5">
    <name type="scientific">Catenulispora acidiphila (strain DSM 44928 / JCM 14897 / NBRC 102108 / NRRL B-24433 / ID139908)</name>
    <dbReference type="NCBI Taxonomy" id="479433"/>
    <lineage>
        <taxon>Bacteria</taxon>
        <taxon>Bacillati</taxon>
        <taxon>Actinomycetota</taxon>
        <taxon>Actinomycetes</taxon>
        <taxon>Catenulisporales</taxon>
        <taxon>Catenulisporaceae</taxon>
        <taxon>Catenulispora</taxon>
    </lineage>
</organism>
<feature type="domain" description="Guanylate cyclase" evidence="3">
    <location>
        <begin position="277"/>
        <end position="386"/>
    </location>
</feature>
<protein>
    <submittedName>
        <fullName evidence="4">Adenylate/guanylate cyclase</fullName>
    </submittedName>
</protein>
<feature type="compositionally biased region" description="Low complexity" evidence="2">
    <location>
        <begin position="56"/>
        <end position="79"/>
    </location>
</feature>
<evidence type="ECO:0000259" key="3">
    <source>
        <dbReference type="PROSITE" id="PS50125"/>
    </source>
</evidence>
<dbReference type="HOGENOM" id="CLU_043761_2_0_11"/>
<dbReference type="STRING" id="479433.Caci_0817"/>
<comment type="similarity">
    <text evidence="1">Belongs to the adenylyl cyclase class-3 family.</text>
</comment>
<dbReference type="RefSeq" id="WP_012785047.1">
    <property type="nucleotide sequence ID" value="NC_013131.1"/>
</dbReference>
<feature type="compositionally biased region" description="Basic and acidic residues" evidence="2">
    <location>
        <begin position="1"/>
        <end position="11"/>
    </location>
</feature>
<reference evidence="4 5" key="1">
    <citation type="journal article" date="2009" name="Stand. Genomic Sci.">
        <title>Complete genome sequence of Catenulispora acidiphila type strain (ID 139908).</title>
        <authorList>
            <person name="Copeland A."/>
            <person name="Lapidus A."/>
            <person name="Glavina Del Rio T."/>
            <person name="Nolan M."/>
            <person name="Lucas S."/>
            <person name="Chen F."/>
            <person name="Tice H."/>
            <person name="Cheng J.F."/>
            <person name="Bruce D."/>
            <person name="Goodwin L."/>
            <person name="Pitluck S."/>
            <person name="Mikhailova N."/>
            <person name="Pati A."/>
            <person name="Ivanova N."/>
            <person name="Mavromatis K."/>
            <person name="Chen A."/>
            <person name="Palaniappan K."/>
            <person name="Chain P."/>
            <person name="Land M."/>
            <person name="Hauser L."/>
            <person name="Chang Y.J."/>
            <person name="Jeffries C.D."/>
            <person name="Chertkov O."/>
            <person name="Brettin T."/>
            <person name="Detter J.C."/>
            <person name="Han C."/>
            <person name="Ali Z."/>
            <person name="Tindall B.J."/>
            <person name="Goker M."/>
            <person name="Bristow J."/>
            <person name="Eisen J.A."/>
            <person name="Markowitz V."/>
            <person name="Hugenholtz P."/>
            <person name="Kyrpides N.C."/>
            <person name="Klenk H.P."/>
        </authorList>
    </citation>
    <scope>NUCLEOTIDE SEQUENCE [LARGE SCALE GENOMIC DNA]</scope>
    <source>
        <strain evidence="5">DSM 44928 / JCM 14897 / NBRC 102108 / NRRL B-24433 / ID139908</strain>
    </source>
</reference>
<dbReference type="AlphaFoldDB" id="C7Q0X4"/>
<dbReference type="InterPro" id="IPR050697">
    <property type="entry name" value="Adenylyl/Guanylyl_Cyclase_3/4"/>
</dbReference>
<accession>C7Q0X4</accession>
<name>C7Q0X4_CATAD</name>
<dbReference type="PANTHER" id="PTHR43081">
    <property type="entry name" value="ADENYLATE CYCLASE, TERMINAL-DIFFERENTIATION SPECIFIC-RELATED"/>
    <property type="match status" value="1"/>
</dbReference>
<feature type="region of interest" description="Disordered" evidence="2">
    <location>
        <begin position="1"/>
        <end position="85"/>
    </location>
</feature>
<dbReference type="InterPro" id="IPR001054">
    <property type="entry name" value="A/G_cyclase"/>
</dbReference>
<dbReference type="CDD" id="cd07302">
    <property type="entry name" value="CHD"/>
    <property type="match status" value="1"/>
</dbReference>
<dbReference type="InParanoid" id="C7Q0X4"/>
<dbReference type="GO" id="GO:0035556">
    <property type="term" value="P:intracellular signal transduction"/>
    <property type="evidence" value="ECO:0007669"/>
    <property type="project" value="InterPro"/>
</dbReference>
<dbReference type="KEGG" id="cai:Caci_0817"/>
<dbReference type="InterPro" id="IPR029787">
    <property type="entry name" value="Nucleotide_cyclase"/>
</dbReference>
<dbReference type="Gene3D" id="3.30.70.1230">
    <property type="entry name" value="Nucleotide cyclase"/>
    <property type="match status" value="1"/>
</dbReference>
<dbReference type="Proteomes" id="UP000000851">
    <property type="component" value="Chromosome"/>
</dbReference>
<dbReference type="GO" id="GO:0006171">
    <property type="term" value="P:cAMP biosynthetic process"/>
    <property type="evidence" value="ECO:0007669"/>
    <property type="project" value="TreeGrafter"/>
</dbReference>
<evidence type="ECO:0000256" key="2">
    <source>
        <dbReference type="SAM" id="MobiDB-lite"/>
    </source>
</evidence>
<sequence>MARRVPGDGGRKAARGGGTAGRAESAQTAASGTAASGAAGSNGASSNAGGSGNTGTSGNSVVSSTSGTSSTSSNSGTATPPGLPATAGEVARALIQAQVQTQAEARAQNHARSRSKRKANGDELEALLLGGVPRHTAYEVCKAAGIPYDEARRYWRAMGFADVGQARAFTDADVDALLRLGGMPRSGLFTEDFAVQVARSMGQTTARLAEWQVDVLFDAFDTAGVGSEEMAEFGYRIGRRVLPELEELLVYVWRRQLAAAAGRVRQQLQEHAEGLQAVGFADLVSFTRLSRQLSEEELARLVSVFEANAADTVAYGGGRLIKTLGDEIMFAADSPARAARIALDLLASMRRTEAVPELRIGVAYGHVVQRNGDIYGTTVNLAARLTSLAEPDQIVVDPELAKALASDSDFALEAIGTRMVRGLGEIEPSALTAAE</sequence>
<keyword evidence="5" id="KW-1185">Reference proteome</keyword>
<proteinExistence type="inferred from homology"/>
<dbReference type="OrthoDB" id="310836at2"/>
<dbReference type="PANTHER" id="PTHR43081:SF19">
    <property type="entry name" value="PH-SENSITIVE ADENYLATE CYCLASE RV1264"/>
    <property type="match status" value="1"/>
</dbReference>
<dbReference type="Pfam" id="PF00211">
    <property type="entry name" value="Guanylate_cyc"/>
    <property type="match status" value="1"/>
</dbReference>
<dbReference type="PROSITE" id="PS50125">
    <property type="entry name" value="GUANYLATE_CYCLASE_2"/>
    <property type="match status" value="1"/>
</dbReference>